<dbReference type="GO" id="GO:0004113">
    <property type="term" value="F:2',3'-cyclic-nucleotide 3'-phosphodiesterase activity"/>
    <property type="evidence" value="ECO:0007669"/>
    <property type="project" value="InterPro"/>
</dbReference>
<gene>
    <name evidence="3" type="ORF">Mag101_06865</name>
</gene>
<evidence type="ECO:0000313" key="3">
    <source>
        <dbReference type="EMBL" id="AQQ67386.1"/>
    </source>
</evidence>
<dbReference type="KEGG" id="maga:Mag101_06865"/>
<evidence type="ECO:0000313" key="4">
    <source>
        <dbReference type="Proteomes" id="UP000188219"/>
    </source>
</evidence>
<dbReference type="GO" id="GO:0008664">
    <property type="term" value="F:RNA 2',3'-cyclic 3'-phosphodiesterase activity"/>
    <property type="evidence" value="ECO:0007669"/>
    <property type="project" value="UniProtKB-EC"/>
</dbReference>
<dbReference type="RefSeq" id="WP_198040119.1">
    <property type="nucleotide sequence ID" value="NZ_CP019650.1"/>
</dbReference>
<evidence type="ECO:0000256" key="1">
    <source>
        <dbReference type="ARBA" id="ARBA00022801"/>
    </source>
</evidence>
<dbReference type="Gene3D" id="3.90.1140.10">
    <property type="entry name" value="Cyclic phosphodiesterase"/>
    <property type="match status" value="1"/>
</dbReference>
<dbReference type="AlphaFoldDB" id="A0A1Q2M403"/>
<evidence type="ECO:0000256" key="2">
    <source>
        <dbReference type="HAMAP-Rule" id="MF_01940"/>
    </source>
</evidence>
<proteinExistence type="inferred from homology"/>
<sequence length="205" mass="23011">MKNSAPQDKMRDGRQSEEPLRLFIGIAPDKNTQRFLDSICTAREQQGMPRKLRWINHTNRHLTLAFLGETEPAHLDTIEVRLKDIAQYTAPLDGRIVSTHPFPKPRARLFAAELLPSQRLLDLHQACQALMRAIGKTPEKKTFRPHFTLARSPGGFSSLSPVPTDFICHLNNITLYHSLLAPGGSQYQPLLTLPLAGESAPGDRY</sequence>
<comment type="catalytic activity">
    <reaction evidence="2">
        <text>a 3'-end 2',3'-cyclophospho-ribonucleotide-RNA + H2O = a 3'-end 2'-phospho-ribonucleotide-RNA + H(+)</text>
        <dbReference type="Rhea" id="RHEA:11828"/>
        <dbReference type="Rhea" id="RHEA-COMP:10464"/>
        <dbReference type="Rhea" id="RHEA-COMP:17353"/>
        <dbReference type="ChEBI" id="CHEBI:15377"/>
        <dbReference type="ChEBI" id="CHEBI:15378"/>
        <dbReference type="ChEBI" id="CHEBI:83064"/>
        <dbReference type="ChEBI" id="CHEBI:173113"/>
        <dbReference type="EC" id="3.1.4.58"/>
    </reaction>
</comment>
<comment type="similarity">
    <text evidence="2">Belongs to the 2H phosphoesterase superfamily. ThpR family.</text>
</comment>
<dbReference type="SUPFAM" id="SSF55144">
    <property type="entry name" value="LigT-like"/>
    <property type="match status" value="1"/>
</dbReference>
<dbReference type="EC" id="3.1.4.58" evidence="2"/>
<feature type="short sequence motif" description="HXTX 1" evidence="2">
    <location>
        <begin position="61"/>
        <end position="64"/>
    </location>
</feature>
<dbReference type="PANTHER" id="PTHR35561:SF1">
    <property type="entry name" value="RNA 2',3'-CYCLIC PHOSPHODIESTERASE"/>
    <property type="match status" value="1"/>
</dbReference>
<dbReference type="EMBL" id="CP019650">
    <property type="protein sequence ID" value="AQQ67386.1"/>
    <property type="molecule type" value="Genomic_DNA"/>
</dbReference>
<reference evidence="3" key="1">
    <citation type="submission" date="2017-02" db="EMBL/GenBank/DDBJ databases">
        <title>Genome of Microbulbifer agarilyticus GP101.</title>
        <authorList>
            <person name="Jung J."/>
            <person name="Bae S.S."/>
            <person name="Baek K."/>
        </authorList>
    </citation>
    <scope>NUCLEOTIDE SEQUENCE [LARGE SCALE GENOMIC DNA]</scope>
    <source>
        <strain evidence="3">GP101</strain>
    </source>
</reference>
<feature type="short sequence motif" description="HXTX 2" evidence="2">
    <location>
        <begin position="146"/>
        <end position="149"/>
    </location>
</feature>
<organism evidence="3 4">
    <name type="scientific">Microbulbifer agarilyticus</name>
    <dbReference type="NCBI Taxonomy" id="260552"/>
    <lineage>
        <taxon>Bacteria</taxon>
        <taxon>Pseudomonadati</taxon>
        <taxon>Pseudomonadota</taxon>
        <taxon>Gammaproteobacteria</taxon>
        <taxon>Cellvibrionales</taxon>
        <taxon>Microbulbiferaceae</taxon>
        <taxon>Microbulbifer</taxon>
    </lineage>
</organism>
<feature type="active site" description="Proton donor" evidence="2">
    <location>
        <position position="61"/>
    </location>
</feature>
<comment type="function">
    <text evidence="2">Hydrolyzes RNA 2',3'-cyclic phosphodiester to an RNA 2'-phosphomonoester.</text>
</comment>
<protein>
    <recommendedName>
        <fullName evidence="2">RNA 2',3'-cyclic phosphodiesterase</fullName>
        <shortName evidence="2">RNA 2',3'-CPDase</shortName>
        <ecNumber evidence="2">3.1.4.58</ecNumber>
    </recommendedName>
</protein>
<dbReference type="PANTHER" id="PTHR35561">
    <property type="entry name" value="RNA 2',3'-CYCLIC PHOSPHODIESTERASE"/>
    <property type="match status" value="1"/>
</dbReference>
<dbReference type="Pfam" id="PF13563">
    <property type="entry name" value="2_5_RNA_ligase2"/>
    <property type="match status" value="1"/>
</dbReference>
<dbReference type="GO" id="GO:0016874">
    <property type="term" value="F:ligase activity"/>
    <property type="evidence" value="ECO:0007669"/>
    <property type="project" value="UniProtKB-KW"/>
</dbReference>
<keyword evidence="1 2" id="KW-0378">Hydrolase</keyword>
<name>A0A1Q2M403_9GAMM</name>
<feature type="active site" description="Proton acceptor" evidence="2">
    <location>
        <position position="146"/>
    </location>
</feature>
<dbReference type="HAMAP" id="MF_01940">
    <property type="entry name" value="RNA_CPDase"/>
    <property type="match status" value="1"/>
</dbReference>
<accession>A0A1Q2M403</accession>
<dbReference type="Proteomes" id="UP000188219">
    <property type="component" value="Chromosome"/>
</dbReference>
<keyword evidence="3" id="KW-0436">Ligase</keyword>
<dbReference type="NCBIfam" id="TIGR02258">
    <property type="entry name" value="2_5_ligase"/>
    <property type="match status" value="1"/>
</dbReference>
<keyword evidence="4" id="KW-1185">Reference proteome</keyword>
<dbReference type="InterPro" id="IPR009097">
    <property type="entry name" value="Cyclic_Pdiesterase"/>
</dbReference>
<dbReference type="InterPro" id="IPR004175">
    <property type="entry name" value="RNA_CPDase"/>
</dbReference>